<keyword evidence="3" id="KW-1185">Reference proteome</keyword>
<dbReference type="OrthoDB" id="6298777at2"/>
<protein>
    <submittedName>
        <fullName evidence="2">Uncharacterized protein</fullName>
    </submittedName>
</protein>
<dbReference type="HOGENOM" id="CLU_628180_0_0_5"/>
<dbReference type="KEGG" id="hdn:Hden_1239"/>
<evidence type="ECO:0000313" key="2">
    <source>
        <dbReference type="EMBL" id="ADJ23051.1"/>
    </source>
</evidence>
<evidence type="ECO:0000313" key="3">
    <source>
        <dbReference type="Proteomes" id="UP000002033"/>
    </source>
</evidence>
<dbReference type="Proteomes" id="UP000002033">
    <property type="component" value="Chromosome"/>
</dbReference>
<evidence type="ECO:0000256" key="1">
    <source>
        <dbReference type="SAM" id="MobiDB-lite"/>
    </source>
</evidence>
<sequence>MSDVLDFSGDYGSDTRPARAGVGSRKPWAKDPSGPNGSDGTRLDATFANDVVALIRATLVAFGITSNAGDDAALADAIRAAVSAPVGEAGGIAPLDGDGLVPVERLPAVAITDTFSASSDAAMILLDAQKGDVCIRDDLNRSYILAAAPASTLANWKLLKSPTDAVLSVAGLVGAITATALKAALGITESDVSGLSADLAAINSALGGKAPLASPSFSGNPTAPTQTGGDNSTKLANTAFVAAAIAAISSGVASFNTRTGAVSLTSSDVLSALGYTPATTSRSISTSGLATGGGTLGADQTITVTAALKADYLGKTNTSKALTAGSVWGAMTEVALTDGASISGFDLSTGVDFTLAIAGAARTFPNPTNIVPGQKGRVRIQQDSTGGRTITAWGSVYKWVGGNAGVLSTAANAVDYLDYDARSSSEVRLSLSKGWA</sequence>
<dbReference type="RefSeq" id="WP_013215266.1">
    <property type="nucleotide sequence ID" value="NC_014313.1"/>
</dbReference>
<gene>
    <name evidence="2" type="ordered locus">Hden_1239</name>
</gene>
<dbReference type="AlphaFoldDB" id="D8JWD8"/>
<reference evidence="3" key="1">
    <citation type="journal article" date="2011" name="J. Bacteriol.">
        <title>Genome sequences of eight morphologically diverse alphaproteobacteria.</title>
        <authorList>
            <consortium name="US DOE Joint Genome Institute"/>
            <person name="Brown P.J."/>
            <person name="Kysela D.T."/>
            <person name="Buechlein A."/>
            <person name="Hemmerich C."/>
            <person name="Brun Y.V."/>
        </authorList>
    </citation>
    <scope>NUCLEOTIDE SEQUENCE [LARGE SCALE GENOMIC DNA]</scope>
    <source>
        <strain evidence="3">ATCC 51888 / DSM 1869 / NCIB 11706 / TK 0415</strain>
    </source>
</reference>
<organism evidence="2 3">
    <name type="scientific">Hyphomicrobium denitrificans (strain ATCC 51888 / DSM 1869 / NCIMB 11706 / TK 0415)</name>
    <dbReference type="NCBI Taxonomy" id="582899"/>
    <lineage>
        <taxon>Bacteria</taxon>
        <taxon>Pseudomonadati</taxon>
        <taxon>Pseudomonadota</taxon>
        <taxon>Alphaproteobacteria</taxon>
        <taxon>Hyphomicrobiales</taxon>
        <taxon>Hyphomicrobiaceae</taxon>
        <taxon>Hyphomicrobium</taxon>
    </lineage>
</organism>
<proteinExistence type="predicted"/>
<dbReference type="STRING" id="582899.Hden_1239"/>
<dbReference type="EMBL" id="CP002083">
    <property type="protein sequence ID" value="ADJ23051.1"/>
    <property type="molecule type" value="Genomic_DNA"/>
</dbReference>
<name>D8JWD8_HYPDA</name>
<feature type="region of interest" description="Disordered" evidence="1">
    <location>
        <begin position="1"/>
        <end position="42"/>
    </location>
</feature>
<dbReference type="eggNOG" id="COG4409">
    <property type="taxonomic scope" value="Bacteria"/>
</dbReference>
<accession>D8JWD8</accession>